<organism evidence="1 2">
    <name type="scientific">Actinidia rufa</name>
    <dbReference type="NCBI Taxonomy" id="165716"/>
    <lineage>
        <taxon>Eukaryota</taxon>
        <taxon>Viridiplantae</taxon>
        <taxon>Streptophyta</taxon>
        <taxon>Embryophyta</taxon>
        <taxon>Tracheophyta</taxon>
        <taxon>Spermatophyta</taxon>
        <taxon>Magnoliopsida</taxon>
        <taxon>eudicotyledons</taxon>
        <taxon>Gunneridae</taxon>
        <taxon>Pentapetalae</taxon>
        <taxon>asterids</taxon>
        <taxon>Ericales</taxon>
        <taxon>Actinidiaceae</taxon>
        <taxon>Actinidia</taxon>
    </lineage>
</organism>
<accession>A0A7J0D924</accession>
<keyword evidence="2" id="KW-1185">Reference proteome</keyword>
<dbReference type="Proteomes" id="UP000585474">
    <property type="component" value="Unassembled WGS sequence"/>
</dbReference>
<gene>
    <name evidence="1" type="ORF">Acr_00g0009760</name>
</gene>
<protein>
    <submittedName>
        <fullName evidence="1">Alpha/beta-Hydrolases superfamily protein</fullName>
    </submittedName>
</protein>
<evidence type="ECO:0000313" key="2">
    <source>
        <dbReference type="Proteomes" id="UP000585474"/>
    </source>
</evidence>
<proteinExistence type="predicted"/>
<dbReference type="OrthoDB" id="1743263at2759"/>
<dbReference type="EMBL" id="BJWL01000106">
    <property type="protein sequence ID" value="GFS30040.1"/>
    <property type="molecule type" value="Genomic_DNA"/>
</dbReference>
<sequence length="159" mass="18174">MSEVTGSKSWRREEFMSLVEDTGIRYTGDAIGISTPAFEAKRSELVFEESVDSESLKDQVKGFVKAWREMVVELGKGCKDIVQQNFLTEDSYVVQKLRGPVKKVSGRLSFLNGYLLEDRDPFHAWSVVVLVFLFAFAANEAFDIVQYCFWFTWDNAVES</sequence>
<dbReference type="GO" id="GO:0016787">
    <property type="term" value="F:hydrolase activity"/>
    <property type="evidence" value="ECO:0007669"/>
    <property type="project" value="UniProtKB-KW"/>
</dbReference>
<name>A0A7J0D924_9ERIC</name>
<keyword evidence="1" id="KW-0378">Hydrolase</keyword>
<reference evidence="2" key="1">
    <citation type="submission" date="2019-07" db="EMBL/GenBank/DDBJ databases">
        <title>De Novo Assembly of kiwifruit Actinidia rufa.</title>
        <authorList>
            <person name="Sugita-Konishi S."/>
            <person name="Sato K."/>
            <person name="Mori E."/>
            <person name="Abe Y."/>
            <person name="Kisaki G."/>
            <person name="Hamano K."/>
            <person name="Suezawa K."/>
            <person name="Otani M."/>
            <person name="Fukuda T."/>
            <person name="Manabe T."/>
            <person name="Gomi K."/>
            <person name="Tabuchi M."/>
            <person name="Akimitsu K."/>
            <person name="Kataoka I."/>
        </authorList>
    </citation>
    <scope>NUCLEOTIDE SEQUENCE [LARGE SCALE GENOMIC DNA]</scope>
    <source>
        <strain evidence="2">cv. Fuchu</strain>
    </source>
</reference>
<comment type="caution">
    <text evidence="1">The sequence shown here is derived from an EMBL/GenBank/DDBJ whole genome shotgun (WGS) entry which is preliminary data.</text>
</comment>
<dbReference type="AlphaFoldDB" id="A0A7J0D924"/>
<evidence type="ECO:0000313" key="1">
    <source>
        <dbReference type="EMBL" id="GFS30040.1"/>
    </source>
</evidence>